<protein>
    <submittedName>
        <fullName evidence="1">Uncharacterized protein</fullName>
    </submittedName>
</protein>
<name>A0A8K1ZY60_9CYAN</name>
<organism evidence="1 2">
    <name type="scientific">Petrachloros mirabilis ULC683</name>
    <dbReference type="NCBI Taxonomy" id="2781853"/>
    <lineage>
        <taxon>Bacteria</taxon>
        <taxon>Bacillati</taxon>
        <taxon>Cyanobacteriota</taxon>
        <taxon>Cyanophyceae</taxon>
        <taxon>Synechococcales</taxon>
        <taxon>Petrachlorosaceae</taxon>
        <taxon>Petrachloros</taxon>
        <taxon>Petrachloros mirabilis</taxon>
    </lineage>
</organism>
<sequence>MAPEKPTPPQSAKSSSTALAKAQEIGIKVWQVAAPILETQSVRLGHGIDWLLEKGLPQVQTTVATSGLYQKQVQPRLEPVQKRVAPVWSAIQLVLSTLLNKVILPLWTKLLSLLRSRLSEPLTRELSDRAMTVMILAIVLLLYWLVGAISPNPAPAGQSPAPPAPVSQPEANAKALEKVEPRLRAIADAYEESLVMAVNSDFREQPTLDITLSDRWYTLTPTQQNQFAADMLRLSQSQQFPALNARNEAGNLLVRNPVVGNNVIVLQRQPQPDQK</sequence>
<evidence type="ECO:0000313" key="2">
    <source>
        <dbReference type="Proteomes" id="UP000607397"/>
    </source>
</evidence>
<dbReference type="Proteomes" id="UP000607397">
    <property type="component" value="Unassembled WGS sequence"/>
</dbReference>
<gene>
    <name evidence="1" type="ORF">GS597_05640</name>
</gene>
<reference evidence="1" key="1">
    <citation type="submission" date="2019-12" db="EMBL/GenBank/DDBJ databases">
        <title>High-Quality draft genome sequences of three cyanobacteria isolated from the limestone walls of the Old Cathedral of Coimbra.</title>
        <authorList>
            <person name="Tiago I."/>
            <person name="Soares F."/>
            <person name="Portugal A."/>
        </authorList>
    </citation>
    <scope>NUCLEOTIDE SEQUENCE [LARGE SCALE GENOMIC DNA]</scope>
    <source>
        <strain evidence="1">C</strain>
    </source>
</reference>
<dbReference type="EMBL" id="WVIC01000008">
    <property type="protein sequence ID" value="NCJ06002.1"/>
    <property type="molecule type" value="Genomic_DNA"/>
</dbReference>
<keyword evidence="2" id="KW-1185">Reference proteome</keyword>
<comment type="caution">
    <text evidence="1">The sequence shown here is derived from an EMBL/GenBank/DDBJ whole genome shotgun (WGS) entry which is preliminary data.</text>
</comment>
<evidence type="ECO:0000313" key="1">
    <source>
        <dbReference type="EMBL" id="NCJ06002.1"/>
    </source>
</evidence>
<dbReference type="RefSeq" id="WP_161824477.1">
    <property type="nucleotide sequence ID" value="NZ_WVIC01000008.1"/>
</dbReference>
<proteinExistence type="predicted"/>
<accession>A0A8K1ZY60</accession>
<dbReference type="AlphaFoldDB" id="A0A8K1ZY60"/>